<evidence type="ECO:0000256" key="1">
    <source>
        <dbReference type="SAM" id="MobiDB-lite"/>
    </source>
</evidence>
<evidence type="ECO:0000313" key="3">
    <source>
        <dbReference type="Proteomes" id="UP000466345"/>
    </source>
</evidence>
<sequence length="61" mass="6199">MTYCDTSGAPSAPAGTGTSPDEPRADCVQCGEATEYAESVPGVVLCPACEWLEAQRTACSG</sequence>
<dbReference type="RefSeq" id="WP_153456364.1">
    <property type="nucleotide sequence ID" value="NZ_WEGJ01000035.1"/>
</dbReference>
<gene>
    <name evidence="2" type="ORF">SRB5_57350</name>
</gene>
<name>A0A7K0CRD1_9ACTN</name>
<evidence type="ECO:0000313" key="2">
    <source>
        <dbReference type="EMBL" id="MQY15552.1"/>
    </source>
</evidence>
<comment type="caution">
    <text evidence="2">The sequence shown here is derived from an EMBL/GenBank/DDBJ whole genome shotgun (WGS) entry which is preliminary data.</text>
</comment>
<organism evidence="2 3">
    <name type="scientific">Streptomyces smaragdinus</name>
    <dbReference type="NCBI Taxonomy" id="2585196"/>
    <lineage>
        <taxon>Bacteria</taxon>
        <taxon>Bacillati</taxon>
        <taxon>Actinomycetota</taxon>
        <taxon>Actinomycetes</taxon>
        <taxon>Kitasatosporales</taxon>
        <taxon>Streptomycetaceae</taxon>
        <taxon>Streptomyces</taxon>
    </lineage>
</organism>
<dbReference type="AlphaFoldDB" id="A0A7K0CRD1"/>
<dbReference type="OrthoDB" id="3855639at2"/>
<proteinExistence type="predicted"/>
<keyword evidence="3" id="KW-1185">Reference proteome</keyword>
<reference evidence="2 3" key="1">
    <citation type="submission" date="2019-10" db="EMBL/GenBank/DDBJ databases">
        <title>Streptomyces smaragdinus sp. nov. and Streptomyces fabii sp. nov., isolated from the gut of fungus growing-termite Macrotermes natalensis.</title>
        <authorList>
            <person name="Schwitalla J."/>
            <person name="Benndorf R."/>
            <person name="Martin K."/>
            <person name="De Beer W."/>
            <person name="Kaster A.-K."/>
            <person name="Vollmers J."/>
            <person name="Poulsen M."/>
            <person name="Beemelmanns C."/>
        </authorList>
    </citation>
    <scope>NUCLEOTIDE SEQUENCE [LARGE SCALE GENOMIC DNA]</scope>
    <source>
        <strain evidence="2 3">RB5</strain>
    </source>
</reference>
<dbReference type="EMBL" id="WEGJ01000035">
    <property type="protein sequence ID" value="MQY15552.1"/>
    <property type="molecule type" value="Genomic_DNA"/>
</dbReference>
<dbReference type="Proteomes" id="UP000466345">
    <property type="component" value="Unassembled WGS sequence"/>
</dbReference>
<accession>A0A7K0CRD1</accession>
<feature type="region of interest" description="Disordered" evidence="1">
    <location>
        <begin position="1"/>
        <end position="24"/>
    </location>
</feature>
<protein>
    <submittedName>
        <fullName evidence="2">Uncharacterized protein</fullName>
    </submittedName>
</protein>